<organism evidence="1 2">
    <name type="scientific">Portunus trituberculatus</name>
    <name type="common">Swimming crab</name>
    <name type="synonym">Neptunus trituberculatus</name>
    <dbReference type="NCBI Taxonomy" id="210409"/>
    <lineage>
        <taxon>Eukaryota</taxon>
        <taxon>Metazoa</taxon>
        <taxon>Ecdysozoa</taxon>
        <taxon>Arthropoda</taxon>
        <taxon>Crustacea</taxon>
        <taxon>Multicrustacea</taxon>
        <taxon>Malacostraca</taxon>
        <taxon>Eumalacostraca</taxon>
        <taxon>Eucarida</taxon>
        <taxon>Decapoda</taxon>
        <taxon>Pleocyemata</taxon>
        <taxon>Brachyura</taxon>
        <taxon>Eubrachyura</taxon>
        <taxon>Portunoidea</taxon>
        <taxon>Portunidae</taxon>
        <taxon>Portuninae</taxon>
        <taxon>Portunus</taxon>
    </lineage>
</organism>
<sequence length="123" mass="13611">MSVASSGREIPTFVELDKFPAKPELLQCMSEKEYRILRGFGNSSAPIAMKYLTEELHQREESLHSGMEGLHQVVEGLHQVVEGLHQVVEGLHQVVEGLHQVVVELHQEEVAVSSPNSCGNLTV</sequence>
<evidence type="ECO:0000313" key="2">
    <source>
        <dbReference type="Proteomes" id="UP000324222"/>
    </source>
</evidence>
<dbReference type="Proteomes" id="UP000324222">
    <property type="component" value="Unassembled WGS sequence"/>
</dbReference>
<proteinExistence type="predicted"/>
<protein>
    <submittedName>
        <fullName evidence="1">Uncharacterized protein</fullName>
    </submittedName>
</protein>
<evidence type="ECO:0000313" key="1">
    <source>
        <dbReference type="EMBL" id="MPC11614.1"/>
    </source>
</evidence>
<accession>A0A5B7CSM4</accession>
<name>A0A5B7CSM4_PORTR</name>
<comment type="caution">
    <text evidence="1">The sequence shown here is derived from an EMBL/GenBank/DDBJ whole genome shotgun (WGS) entry which is preliminary data.</text>
</comment>
<dbReference type="AlphaFoldDB" id="A0A5B7CSM4"/>
<dbReference type="EMBL" id="VSRR010000173">
    <property type="protein sequence ID" value="MPC11614.1"/>
    <property type="molecule type" value="Genomic_DNA"/>
</dbReference>
<gene>
    <name evidence="1" type="ORF">E2C01_004286</name>
</gene>
<keyword evidence="2" id="KW-1185">Reference proteome</keyword>
<reference evidence="1 2" key="1">
    <citation type="submission" date="2019-05" db="EMBL/GenBank/DDBJ databases">
        <title>Another draft genome of Portunus trituberculatus and its Hox gene families provides insights of decapod evolution.</title>
        <authorList>
            <person name="Jeong J.-H."/>
            <person name="Song I."/>
            <person name="Kim S."/>
            <person name="Choi T."/>
            <person name="Kim D."/>
            <person name="Ryu S."/>
            <person name="Kim W."/>
        </authorList>
    </citation>
    <scope>NUCLEOTIDE SEQUENCE [LARGE SCALE GENOMIC DNA]</scope>
    <source>
        <tissue evidence="1">Muscle</tissue>
    </source>
</reference>